<feature type="region of interest" description="Disordered" evidence="1">
    <location>
        <begin position="62"/>
        <end position="93"/>
    </location>
</feature>
<feature type="region of interest" description="Disordered" evidence="1">
    <location>
        <begin position="1"/>
        <end position="23"/>
    </location>
</feature>
<comment type="caution">
    <text evidence="2">The sequence shown here is derived from an EMBL/GenBank/DDBJ whole genome shotgun (WGS) entry which is preliminary data.</text>
</comment>
<proteinExistence type="predicted"/>
<gene>
    <name evidence="2" type="ORF">KUDE01_020920</name>
</gene>
<dbReference type="AlphaFoldDB" id="A0AAD9C938"/>
<organism evidence="2 3">
    <name type="scientific">Dissostichus eleginoides</name>
    <name type="common">Patagonian toothfish</name>
    <name type="synonym">Dissostichus amissus</name>
    <dbReference type="NCBI Taxonomy" id="100907"/>
    <lineage>
        <taxon>Eukaryota</taxon>
        <taxon>Metazoa</taxon>
        <taxon>Chordata</taxon>
        <taxon>Craniata</taxon>
        <taxon>Vertebrata</taxon>
        <taxon>Euteleostomi</taxon>
        <taxon>Actinopterygii</taxon>
        <taxon>Neopterygii</taxon>
        <taxon>Teleostei</taxon>
        <taxon>Neoteleostei</taxon>
        <taxon>Acanthomorphata</taxon>
        <taxon>Eupercaria</taxon>
        <taxon>Perciformes</taxon>
        <taxon>Notothenioidei</taxon>
        <taxon>Nototheniidae</taxon>
        <taxon>Dissostichus</taxon>
    </lineage>
</organism>
<evidence type="ECO:0000313" key="3">
    <source>
        <dbReference type="Proteomes" id="UP001228049"/>
    </source>
</evidence>
<feature type="compositionally biased region" description="Basic and acidic residues" evidence="1">
    <location>
        <begin position="1"/>
        <end position="22"/>
    </location>
</feature>
<reference evidence="2" key="1">
    <citation type="submission" date="2023-04" db="EMBL/GenBank/DDBJ databases">
        <title>Chromosome-level genome of Chaenocephalus aceratus.</title>
        <authorList>
            <person name="Park H."/>
        </authorList>
    </citation>
    <scope>NUCLEOTIDE SEQUENCE</scope>
    <source>
        <strain evidence="2">DE</strain>
        <tissue evidence="2">Muscle</tissue>
    </source>
</reference>
<dbReference type="EMBL" id="JASDAP010000010">
    <property type="protein sequence ID" value="KAK1895469.1"/>
    <property type="molecule type" value="Genomic_DNA"/>
</dbReference>
<feature type="compositionally biased region" description="Low complexity" evidence="1">
    <location>
        <begin position="79"/>
        <end position="93"/>
    </location>
</feature>
<evidence type="ECO:0000256" key="1">
    <source>
        <dbReference type="SAM" id="MobiDB-lite"/>
    </source>
</evidence>
<evidence type="ECO:0000313" key="2">
    <source>
        <dbReference type="EMBL" id="KAK1895469.1"/>
    </source>
</evidence>
<sequence>MARGLVRRESVETEMHKSEDSTKTFVYTKKKGYDVTRNPPLNKRALGKRYVYLPQLAHFTSNRSQSQHNMLIDAEGRSAESSLSSHQQASISF</sequence>
<protein>
    <submittedName>
        <fullName evidence="2">NADP-dependent malic enzyme mitochondrial</fullName>
    </submittedName>
</protein>
<name>A0AAD9C938_DISEL</name>
<accession>A0AAD9C938</accession>
<keyword evidence="3" id="KW-1185">Reference proteome</keyword>
<dbReference type="Proteomes" id="UP001228049">
    <property type="component" value="Unassembled WGS sequence"/>
</dbReference>